<evidence type="ECO:0000313" key="2">
    <source>
        <dbReference type="EMBL" id="CAI9089268.1"/>
    </source>
</evidence>
<evidence type="ECO:0000313" key="3">
    <source>
        <dbReference type="Proteomes" id="UP001161247"/>
    </source>
</evidence>
<dbReference type="AlphaFoldDB" id="A0AAV1C2A2"/>
<name>A0AAV1C2A2_OLDCO</name>
<sequence>MVNLYCASEQIGLEKISTNSRLQALCKEPLRGDRLLVIYALAYDDEVVLRNVCDTVDKGNETDASEESDDNNKNRSDFDSEEDERDYDDNELEIETVIILMKRVLKPTK</sequence>
<feature type="region of interest" description="Disordered" evidence="1">
    <location>
        <begin position="58"/>
        <end position="89"/>
    </location>
</feature>
<keyword evidence="3" id="KW-1185">Reference proteome</keyword>
<organism evidence="2 3">
    <name type="scientific">Oldenlandia corymbosa var. corymbosa</name>
    <dbReference type="NCBI Taxonomy" id="529605"/>
    <lineage>
        <taxon>Eukaryota</taxon>
        <taxon>Viridiplantae</taxon>
        <taxon>Streptophyta</taxon>
        <taxon>Embryophyta</taxon>
        <taxon>Tracheophyta</taxon>
        <taxon>Spermatophyta</taxon>
        <taxon>Magnoliopsida</taxon>
        <taxon>eudicotyledons</taxon>
        <taxon>Gunneridae</taxon>
        <taxon>Pentapetalae</taxon>
        <taxon>asterids</taxon>
        <taxon>lamiids</taxon>
        <taxon>Gentianales</taxon>
        <taxon>Rubiaceae</taxon>
        <taxon>Rubioideae</taxon>
        <taxon>Spermacoceae</taxon>
        <taxon>Hedyotis-Oldenlandia complex</taxon>
        <taxon>Oldenlandia</taxon>
    </lineage>
</organism>
<gene>
    <name evidence="2" type="ORF">OLC1_LOCUS1642</name>
</gene>
<reference evidence="2" key="1">
    <citation type="submission" date="2023-03" db="EMBL/GenBank/DDBJ databases">
        <authorList>
            <person name="Julca I."/>
        </authorList>
    </citation>
    <scope>NUCLEOTIDE SEQUENCE</scope>
</reference>
<dbReference type="Proteomes" id="UP001161247">
    <property type="component" value="Chromosome 1"/>
</dbReference>
<accession>A0AAV1C2A2</accession>
<evidence type="ECO:0000256" key="1">
    <source>
        <dbReference type="SAM" id="MobiDB-lite"/>
    </source>
</evidence>
<dbReference type="EMBL" id="OX459118">
    <property type="protein sequence ID" value="CAI9089268.1"/>
    <property type="molecule type" value="Genomic_DNA"/>
</dbReference>
<feature type="compositionally biased region" description="Acidic residues" evidence="1">
    <location>
        <begin position="79"/>
        <end position="89"/>
    </location>
</feature>
<proteinExistence type="predicted"/>
<protein>
    <submittedName>
        <fullName evidence="2">OLC1v1023815C1</fullName>
    </submittedName>
</protein>